<proteinExistence type="inferred from homology"/>
<gene>
    <name evidence="1 4" type="primary">sfsA</name>
    <name evidence="4" type="ORF">ENQ31_02880</name>
</gene>
<feature type="domain" description="SfsA N-terminal OB" evidence="3">
    <location>
        <begin position="61"/>
        <end position="125"/>
    </location>
</feature>
<evidence type="ECO:0000256" key="1">
    <source>
        <dbReference type="HAMAP-Rule" id="MF_00095"/>
    </source>
</evidence>
<name>A0A7C2S8M4_9BACT</name>
<comment type="caution">
    <text evidence="4">The sequence shown here is derived from an EMBL/GenBank/DDBJ whole genome shotgun (WGS) entry which is preliminary data.</text>
</comment>
<dbReference type="HAMAP" id="MF_00095">
    <property type="entry name" value="SfsA"/>
    <property type="match status" value="1"/>
</dbReference>
<dbReference type="Gene3D" id="3.40.1350.60">
    <property type="match status" value="1"/>
</dbReference>
<dbReference type="EMBL" id="DSMR01000206">
    <property type="protein sequence ID" value="HET47092.1"/>
    <property type="molecule type" value="Genomic_DNA"/>
</dbReference>
<feature type="domain" description="Sugar fermentation stimulation protein C-terminal" evidence="2">
    <location>
        <begin position="129"/>
        <end position="266"/>
    </location>
</feature>
<protein>
    <recommendedName>
        <fullName evidence="1">Sugar fermentation stimulation protein homolog</fullName>
    </recommendedName>
</protein>
<evidence type="ECO:0000259" key="2">
    <source>
        <dbReference type="Pfam" id="PF03749"/>
    </source>
</evidence>
<organism evidence="4">
    <name type="scientific">Thermoanaerobaculum aquaticum</name>
    <dbReference type="NCBI Taxonomy" id="1312852"/>
    <lineage>
        <taxon>Bacteria</taxon>
        <taxon>Pseudomonadati</taxon>
        <taxon>Acidobacteriota</taxon>
        <taxon>Thermoanaerobaculia</taxon>
        <taxon>Thermoanaerobaculales</taxon>
        <taxon>Thermoanaerobaculaceae</taxon>
        <taxon>Thermoanaerobaculum</taxon>
    </lineage>
</organism>
<dbReference type="InterPro" id="IPR040452">
    <property type="entry name" value="SfsA_C"/>
</dbReference>
<sequence>MNSLFHNTSRPTSRWDGECSSLAPRMQTRNLAFWPWLGTAAAAGLHWPVRFEKPLVEGVLLRRYQRFLADVRLNDGQEVVVHVPNSGRLTGVFHPGRRCWLLPTVSGKLRFRLEIVEVGSTLVGVNTQRAMRLAEEALTANLLLLPGLERPFSVRREVVPAAGSRLDLQLVDNHGAFWVEVKNITMVCDGEALFPDAVTARGSKHLRLLAALAKAGERAGVVYVVQRTDSSRVRAAAEVDPDYARAAWEAAQAGVVFTAVEVAASVEELIPVRSLPVVVKPPG</sequence>
<accession>A0A7C2S8M4</accession>
<evidence type="ECO:0000259" key="3">
    <source>
        <dbReference type="Pfam" id="PF17746"/>
    </source>
</evidence>
<dbReference type="PANTHER" id="PTHR30545">
    <property type="entry name" value="SUGAR FERMENTATION STIMULATION PROTEIN A"/>
    <property type="match status" value="1"/>
</dbReference>
<dbReference type="InterPro" id="IPR041465">
    <property type="entry name" value="SfsA_N"/>
</dbReference>
<dbReference type="CDD" id="cd22359">
    <property type="entry name" value="SfsA-like_bacterial"/>
    <property type="match status" value="1"/>
</dbReference>
<dbReference type="NCBIfam" id="TIGR00230">
    <property type="entry name" value="sfsA"/>
    <property type="match status" value="1"/>
</dbReference>
<dbReference type="GO" id="GO:0003677">
    <property type="term" value="F:DNA binding"/>
    <property type="evidence" value="ECO:0007669"/>
    <property type="project" value="InterPro"/>
</dbReference>
<dbReference type="AlphaFoldDB" id="A0A7C2S8M4"/>
<comment type="similarity">
    <text evidence="1">Belongs to the SfsA family.</text>
</comment>
<dbReference type="InterPro" id="IPR005224">
    <property type="entry name" value="SfsA"/>
</dbReference>
<dbReference type="Pfam" id="PF17746">
    <property type="entry name" value="SfsA_N"/>
    <property type="match status" value="1"/>
</dbReference>
<evidence type="ECO:0000313" key="4">
    <source>
        <dbReference type="EMBL" id="HET47092.1"/>
    </source>
</evidence>
<dbReference type="Gene3D" id="2.40.50.580">
    <property type="match status" value="1"/>
</dbReference>
<dbReference type="Pfam" id="PF03749">
    <property type="entry name" value="SfsA"/>
    <property type="match status" value="1"/>
</dbReference>
<reference evidence="4" key="1">
    <citation type="journal article" date="2020" name="mSystems">
        <title>Genome- and Community-Level Interaction Insights into Carbon Utilization and Element Cycling Functions of Hydrothermarchaeota in Hydrothermal Sediment.</title>
        <authorList>
            <person name="Zhou Z."/>
            <person name="Liu Y."/>
            <person name="Xu W."/>
            <person name="Pan J."/>
            <person name="Luo Z.H."/>
            <person name="Li M."/>
        </authorList>
    </citation>
    <scope>NUCLEOTIDE SEQUENCE [LARGE SCALE GENOMIC DNA]</scope>
    <source>
        <strain evidence="4">SpSt-299</strain>
    </source>
</reference>
<dbReference type="PANTHER" id="PTHR30545:SF2">
    <property type="entry name" value="SUGAR FERMENTATION STIMULATION PROTEIN A"/>
    <property type="match status" value="1"/>
</dbReference>